<dbReference type="PANTHER" id="PTHR43024:SF1">
    <property type="entry name" value="UDP-N-ACETYLMURAMOYL-TRIPEPTIDE--D-ALANYL-D-ALANINE LIGASE"/>
    <property type="match status" value="1"/>
</dbReference>
<protein>
    <recommendedName>
        <fullName evidence="5">Mur ligase central domain-containing protein</fullName>
    </recommendedName>
</protein>
<comment type="caution">
    <text evidence="6">The sequence shown here is derived from an EMBL/GenBank/DDBJ whole genome shotgun (WGS) entry which is preliminary data.</text>
</comment>
<feature type="transmembrane region" description="Helical" evidence="4">
    <location>
        <begin position="131"/>
        <end position="151"/>
    </location>
</feature>
<accession>A0A1G2QVG5</accession>
<keyword evidence="4" id="KW-1133">Transmembrane helix</keyword>
<dbReference type="AlphaFoldDB" id="A0A1G2QVG5"/>
<feature type="transmembrane region" description="Helical" evidence="4">
    <location>
        <begin position="60"/>
        <end position="82"/>
    </location>
</feature>
<keyword evidence="4" id="KW-0812">Transmembrane</keyword>
<dbReference type="InterPro" id="IPR051046">
    <property type="entry name" value="MurCDEF_CellWall_CoF430Synth"/>
</dbReference>
<feature type="transmembrane region" description="Helical" evidence="4">
    <location>
        <begin position="88"/>
        <end position="111"/>
    </location>
</feature>
<evidence type="ECO:0000259" key="5">
    <source>
        <dbReference type="Pfam" id="PF08245"/>
    </source>
</evidence>
<dbReference type="GO" id="GO:0005524">
    <property type="term" value="F:ATP binding"/>
    <property type="evidence" value="ECO:0007669"/>
    <property type="project" value="UniProtKB-KW"/>
</dbReference>
<dbReference type="PANTHER" id="PTHR43024">
    <property type="entry name" value="UDP-N-ACETYLMURAMOYL-TRIPEPTIDE--D-ALANYL-D-ALANINE LIGASE"/>
    <property type="match status" value="1"/>
</dbReference>
<keyword evidence="4" id="KW-0472">Membrane</keyword>
<feature type="transmembrane region" description="Helical" evidence="4">
    <location>
        <begin position="6"/>
        <end position="24"/>
    </location>
</feature>
<reference evidence="6 7" key="1">
    <citation type="journal article" date="2016" name="Nat. Commun.">
        <title>Thousands of microbial genomes shed light on interconnected biogeochemical processes in an aquifer system.</title>
        <authorList>
            <person name="Anantharaman K."/>
            <person name="Brown C.T."/>
            <person name="Hug L.A."/>
            <person name="Sharon I."/>
            <person name="Castelle C.J."/>
            <person name="Probst A.J."/>
            <person name="Thomas B.C."/>
            <person name="Singh A."/>
            <person name="Wilkins M.J."/>
            <person name="Karaoz U."/>
            <person name="Brodie E.L."/>
            <person name="Williams K.H."/>
            <person name="Hubbard S.S."/>
            <person name="Banfield J.F."/>
        </authorList>
    </citation>
    <scope>NUCLEOTIDE SEQUENCE [LARGE SCALE GENOMIC DNA]</scope>
</reference>
<dbReference type="GO" id="GO:0016881">
    <property type="term" value="F:acid-amino acid ligase activity"/>
    <property type="evidence" value="ECO:0007669"/>
    <property type="project" value="InterPro"/>
</dbReference>
<evidence type="ECO:0000256" key="2">
    <source>
        <dbReference type="ARBA" id="ARBA00022741"/>
    </source>
</evidence>
<sequence length="435" mass="48703">MAIFWVADAIFTAFLYLVIGFWIVRTAKSALFYLYLWQLKEYHIGRFLDHFRTAQGKNLLINKLFVVKVFLFLFFLFPMWAATADFQLAYFGVVFFILSVVVPLFTLTVLYGLEAVRFRSSRKPVFTEKTILLFVLILFGEFLAILLVHRLSAFVVTFHWGFVASTFVYPIGLLVVDLLMPLFVSAVVLALQPFAVLARNRIIRQAREKRKKFKNLKVVGITGSYGKTSTKEFLAYILGQKFQVLKTPEHMNSEMGIAQTILRSLTDEHDIFVCEMGAYNKGGIKLLADIVKPDIGIVTGVNEQHLATFGSMENLLSAEGGGELAEALPKEGVLFVNQNAISRLADKIHYNAKCKVSTPQIPQTKVAKDYISFEVEGVSFRVPVYGGHNVQNLLLAIAAAKELGMSIEEIAKVAESMPLELSAMKVKKIESGATV</sequence>
<feature type="domain" description="Mur ligase central" evidence="5">
    <location>
        <begin position="221"/>
        <end position="400"/>
    </location>
</feature>
<evidence type="ECO:0000256" key="3">
    <source>
        <dbReference type="ARBA" id="ARBA00022840"/>
    </source>
</evidence>
<proteinExistence type="predicted"/>
<organism evidence="6 7">
    <name type="scientific">Candidatus Wildermuthbacteria bacterium RIFCSPHIGHO2_01_FULL_48_27b</name>
    <dbReference type="NCBI Taxonomy" id="1802447"/>
    <lineage>
        <taxon>Bacteria</taxon>
        <taxon>Candidatus Wildermuthiibacteriota</taxon>
    </lineage>
</organism>
<dbReference type="EMBL" id="MHTS01000011">
    <property type="protein sequence ID" value="OHA64580.1"/>
    <property type="molecule type" value="Genomic_DNA"/>
</dbReference>
<gene>
    <name evidence="6" type="ORF">A2843_02215</name>
</gene>
<dbReference type="SUPFAM" id="SSF53623">
    <property type="entry name" value="MurD-like peptide ligases, catalytic domain"/>
    <property type="match status" value="1"/>
</dbReference>
<dbReference type="InterPro" id="IPR036565">
    <property type="entry name" value="Mur-like_cat_sf"/>
</dbReference>
<feature type="non-terminal residue" evidence="6">
    <location>
        <position position="435"/>
    </location>
</feature>
<evidence type="ECO:0000256" key="4">
    <source>
        <dbReference type="SAM" id="Phobius"/>
    </source>
</evidence>
<keyword evidence="1" id="KW-0436">Ligase</keyword>
<dbReference type="Proteomes" id="UP000178170">
    <property type="component" value="Unassembled WGS sequence"/>
</dbReference>
<evidence type="ECO:0000313" key="7">
    <source>
        <dbReference type="Proteomes" id="UP000178170"/>
    </source>
</evidence>
<dbReference type="Pfam" id="PF08245">
    <property type="entry name" value="Mur_ligase_M"/>
    <property type="match status" value="1"/>
</dbReference>
<keyword evidence="2" id="KW-0547">Nucleotide-binding</keyword>
<dbReference type="InterPro" id="IPR013221">
    <property type="entry name" value="Mur_ligase_cen"/>
</dbReference>
<feature type="transmembrane region" description="Helical" evidence="4">
    <location>
        <begin position="171"/>
        <end position="197"/>
    </location>
</feature>
<name>A0A1G2QVG5_9BACT</name>
<dbReference type="Gene3D" id="3.40.1190.10">
    <property type="entry name" value="Mur-like, catalytic domain"/>
    <property type="match status" value="1"/>
</dbReference>
<keyword evidence="3" id="KW-0067">ATP-binding</keyword>
<evidence type="ECO:0000256" key="1">
    <source>
        <dbReference type="ARBA" id="ARBA00022598"/>
    </source>
</evidence>
<evidence type="ECO:0000313" key="6">
    <source>
        <dbReference type="EMBL" id="OHA64580.1"/>
    </source>
</evidence>